<dbReference type="NCBIfam" id="NF038133">
    <property type="entry name" value="choice_anch_L"/>
    <property type="match status" value="1"/>
</dbReference>
<dbReference type="PROSITE" id="PS51820">
    <property type="entry name" value="PA14"/>
    <property type="match status" value="1"/>
</dbReference>
<dbReference type="Gene3D" id="2.60.40.10">
    <property type="entry name" value="Immunoglobulins"/>
    <property type="match status" value="2"/>
</dbReference>
<comment type="caution">
    <text evidence="2">The sequence shown here is derived from an EMBL/GenBank/DDBJ whole genome shotgun (WGS) entry which is preliminary data.</text>
</comment>
<evidence type="ECO:0000259" key="1">
    <source>
        <dbReference type="PROSITE" id="PS51820"/>
    </source>
</evidence>
<dbReference type="InterPro" id="IPR045474">
    <property type="entry name" value="GEVED"/>
</dbReference>
<organism evidence="2 3">
    <name type="scientific">Labilibaculum filiforme</name>
    <dbReference type="NCBI Taxonomy" id="1940526"/>
    <lineage>
        <taxon>Bacteria</taxon>
        <taxon>Pseudomonadati</taxon>
        <taxon>Bacteroidota</taxon>
        <taxon>Bacteroidia</taxon>
        <taxon>Marinilabiliales</taxon>
        <taxon>Marinifilaceae</taxon>
        <taxon>Labilibaculum</taxon>
    </lineage>
</organism>
<dbReference type="SMART" id="SM00758">
    <property type="entry name" value="PA14"/>
    <property type="match status" value="1"/>
</dbReference>
<dbReference type="InterPro" id="IPR013783">
    <property type="entry name" value="Ig-like_fold"/>
</dbReference>
<dbReference type="SUPFAM" id="SSF56988">
    <property type="entry name" value="Anthrax protective antigen"/>
    <property type="match status" value="1"/>
</dbReference>
<dbReference type="InterPro" id="IPR049804">
    <property type="entry name" value="Choice_anch_L"/>
</dbReference>
<dbReference type="Pfam" id="PF20009">
    <property type="entry name" value="GEVED"/>
    <property type="match status" value="1"/>
</dbReference>
<sequence>MKDSTQNIFIKLSLLIFFLSLSGSLLGQTATLVHPTTSVSKDGSITISDWSGNKRRIVIDGDWQVKNVVDFSGLDEGDYVFEYWEKVGKNWMKISEETLSLVAGALSYCSSSGNISYDTSITGVTINTINKVTPSNKTSGYNDFTSESTDVIVGNSYNLTVNLNTDYGAYTVYAVAWIDWNQNADFENSEIYHLGTAYNTTNGPTSGSPYSISVPSSALLGATRMRISAKWDVEPTACENNFDGEVEDYTLNIVSNGAMPVAKCKDQTIQLDALGNASISAADINNGSSDVETSTASLILSLDKSTFDCSDIGTNDVVLSVEDEDGNVSTCTATVTVQDQVAPSLLNLNADYYTGINFGELKYSESVSEINNSWAYGSPNESLVGLDYFTIRYSGTFVVPVAGNYTFYTNSDDGVRLVVDGTTVVDNWNYQAPTEKQGTINLASGQHTIKLEYFENSGGAVIELRWESVDAGVSKQIFSKTSILNSTVIETTLKLNTSGTATLAATDVDPGFLDNCGVTSRTLSKTNFTTADVGTNTVVLTVKDDSGNSTSINVTVIVEPSTPEVVLSVSPSSIIENGGNTFVTATLTGIASTDVLVNLIMSGTASTSDYSISKLQIKIPAGSLSASVTISSVNDAIIEGNEILNVNISSITGGTGGGTQMVMITIVDDDFPSEESIEVNRQANGLYDTPEKLVSDVLVTGCLKADNITYSGDDKDGVGYFSAGDSDFPLSSGVIISTGKVRNAEGENDGGNKSDNIDGSAYDPDVFRLAGYSAQDAQILEFDFVPAGDQLEFNYIFASDEYHEFVGSAYNDVFGFILSGPGINGSFSNGGENIALIPSSTDNVSINNVNRSSNSLYYVDTPADFATSFDGRTTVLTARASVTPCETYHIRLIISDVSDNKINSAVFLEAESFKSNEVEIQNGIGVEDDVDFMYEGCGGSYIKFVRKEDFEDEMTFELNISGTAANGVDYLYVDQYGNQIGDGKIPTTVTLPAGLDELVYYYKAVSDSNIEGDEELRLSFLKNCPCSAPDYYEKVVTIIDIPEIQASPTSLVSCLGATPVATITIDLKSGLDPSDYQYSIDGGSFQDNNVFTLSNPTVGESHTVTVQDRFACQSASFEIVMPAVTPIAAEAGPSKTICEGKTVNLDGSGGIYYEWSCSPKSGETYLSNINASNPTVSADIPFGTYTFTLTVKESNSATASCVDTDFMVLTVNENSHFSIISDKTEYCSGEVINLSSTILNSSGGDSYSWTPLGGIDSPTSANTTASYSTTVLSAKDFSLTITKSNGCKNTEYISGVLINPHPVLSLKASSNTCSNGSDGVLNVNVTGGTRMGTSPFYDFSWSHNGSLNSPDATGLGAGNYTITVTDAKSCSSIATYDVATEPEPKGIYHE</sequence>
<dbReference type="Pfam" id="PF22352">
    <property type="entry name" value="K319L-like_PKD"/>
    <property type="match status" value="1"/>
</dbReference>
<reference evidence="2 3" key="1">
    <citation type="journal article" date="2017" name="Front. Microbiol.">
        <title>Labilibaculum manganireducens gen. nov., sp. nov. and Labilibaculum filiforme sp. nov., Novel Bacteroidetes Isolated from Subsurface Sediments of the Baltic Sea.</title>
        <authorList>
            <person name="Vandieken V."/>
            <person name="Marshall I.P."/>
            <person name="Niemann H."/>
            <person name="Engelen B."/>
            <person name="Cypionka H."/>
        </authorList>
    </citation>
    <scope>NUCLEOTIDE SEQUENCE [LARGE SCALE GENOMIC DNA]</scope>
    <source>
        <strain evidence="2 3">59.16B</strain>
    </source>
</reference>
<name>A0A2N3HQR0_9BACT</name>
<dbReference type="InterPro" id="IPR037524">
    <property type="entry name" value="PA14/GLEYA"/>
</dbReference>
<evidence type="ECO:0000313" key="2">
    <source>
        <dbReference type="EMBL" id="PKQ60394.1"/>
    </source>
</evidence>
<dbReference type="RefSeq" id="WP_101263457.1">
    <property type="nucleotide sequence ID" value="NZ_MVDD01000027.1"/>
</dbReference>
<gene>
    <name evidence="2" type="ORF">BZG02_19615</name>
</gene>
<dbReference type="OrthoDB" id="1652165at2"/>
<evidence type="ECO:0000313" key="3">
    <source>
        <dbReference type="Proteomes" id="UP000233535"/>
    </source>
</evidence>
<dbReference type="Gene3D" id="3.90.182.10">
    <property type="entry name" value="Toxin - Anthrax Protective Antigen,domain 1"/>
    <property type="match status" value="1"/>
</dbReference>
<dbReference type="SUPFAM" id="SSF141072">
    <property type="entry name" value="CalX-like"/>
    <property type="match status" value="1"/>
</dbReference>
<proteinExistence type="predicted"/>
<dbReference type="Proteomes" id="UP000233535">
    <property type="component" value="Unassembled WGS sequence"/>
</dbReference>
<dbReference type="Pfam" id="PF07691">
    <property type="entry name" value="PA14"/>
    <property type="match status" value="1"/>
</dbReference>
<dbReference type="EMBL" id="MVDD01000027">
    <property type="protein sequence ID" value="PKQ60394.1"/>
    <property type="molecule type" value="Genomic_DNA"/>
</dbReference>
<dbReference type="Gene3D" id="2.60.40.2030">
    <property type="match status" value="1"/>
</dbReference>
<feature type="domain" description="PA14" evidence="1">
    <location>
        <begin position="343"/>
        <end position="482"/>
    </location>
</feature>
<protein>
    <recommendedName>
        <fullName evidence="1">PA14 domain-containing protein</fullName>
    </recommendedName>
</protein>
<dbReference type="InterPro" id="IPR011658">
    <property type="entry name" value="PA14_dom"/>
</dbReference>
<accession>A0A2N3HQR0</accession>
<dbReference type="InterPro" id="IPR038081">
    <property type="entry name" value="CalX-like_sf"/>
</dbReference>
<keyword evidence="3" id="KW-1185">Reference proteome</keyword>